<gene>
    <name evidence="1" type="ORF">SNAT2548_LOCUS7358</name>
</gene>
<evidence type="ECO:0000313" key="1">
    <source>
        <dbReference type="EMBL" id="CAE7213683.1"/>
    </source>
</evidence>
<reference evidence="1" key="1">
    <citation type="submission" date="2021-02" db="EMBL/GenBank/DDBJ databases">
        <authorList>
            <person name="Dougan E. K."/>
            <person name="Rhodes N."/>
            <person name="Thang M."/>
            <person name="Chan C."/>
        </authorList>
    </citation>
    <scope>NUCLEOTIDE SEQUENCE</scope>
</reference>
<comment type="caution">
    <text evidence="1">The sequence shown here is derived from an EMBL/GenBank/DDBJ whole genome shotgun (WGS) entry which is preliminary data.</text>
</comment>
<keyword evidence="2" id="KW-1185">Reference proteome</keyword>
<dbReference type="Proteomes" id="UP000604046">
    <property type="component" value="Unassembled WGS sequence"/>
</dbReference>
<proteinExistence type="predicted"/>
<accession>A0A812JRD3</accession>
<dbReference type="AlphaFoldDB" id="A0A812JRD3"/>
<dbReference type="EMBL" id="CAJNDS010000513">
    <property type="protein sequence ID" value="CAE7213683.1"/>
    <property type="molecule type" value="Genomic_DNA"/>
</dbReference>
<organism evidence="1 2">
    <name type="scientific">Symbiodinium natans</name>
    <dbReference type="NCBI Taxonomy" id="878477"/>
    <lineage>
        <taxon>Eukaryota</taxon>
        <taxon>Sar</taxon>
        <taxon>Alveolata</taxon>
        <taxon>Dinophyceae</taxon>
        <taxon>Suessiales</taxon>
        <taxon>Symbiodiniaceae</taxon>
        <taxon>Symbiodinium</taxon>
    </lineage>
</organism>
<name>A0A812JRD3_9DINO</name>
<sequence>MRMRMYFGSKAGRFLLELEPGSDSEQWLKAGSGAPAQLCTTTVSSLFQQTCGKVLVGLCFLGIAPRDIARQTVCRTLLRLNLVGQSLDLFFLPLAAWDFRV</sequence>
<evidence type="ECO:0000313" key="2">
    <source>
        <dbReference type="Proteomes" id="UP000604046"/>
    </source>
</evidence>
<protein>
    <submittedName>
        <fullName evidence="1">Uncharacterized protein</fullName>
    </submittedName>
</protein>